<organism evidence="1 2">
    <name type="scientific">Vibrio ordalii FS-238</name>
    <dbReference type="NCBI Taxonomy" id="617133"/>
    <lineage>
        <taxon>Bacteria</taxon>
        <taxon>Pseudomonadati</taxon>
        <taxon>Pseudomonadota</taxon>
        <taxon>Gammaproteobacteria</taxon>
        <taxon>Vibrionales</taxon>
        <taxon>Vibrionaceae</taxon>
        <taxon>Vibrio</taxon>
    </lineage>
</organism>
<sequence length="85" mass="9229">MPIKELVTQTLGQHVGGYEVHVPTGFTGNVYTNIGVWLANKKLAGISPVDVTNKVLVANNYGKGWLAFDEVLPCGSQLRTIFEVI</sequence>
<accession>A0A853R4K6</accession>
<dbReference type="EMBL" id="AJYS02000121">
    <property type="protein sequence ID" value="OEE38539.1"/>
    <property type="molecule type" value="Genomic_DNA"/>
</dbReference>
<keyword evidence="2" id="KW-1185">Reference proteome</keyword>
<reference evidence="1 2" key="1">
    <citation type="journal article" date="2012" name="Science">
        <title>Ecological populations of bacteria act as socially cohesive units of antibiotic production and resistance.</title>
        <authorList>
            <person name="Cordero O.X."/>
            <person name="Wildschutte H."/>
            <person name="Kirkup B."/>
            <person name="Proehl S."/>
            <person name="Ngo L."/>
            <person name="Hussain F."/>
            <person name="Le Roux F."/>
            <person name="Mincer T."/>
            <person name="Polz M.F."/>
        </authorList>
    </citation>
    <scope>NUCLEOTIDE SEQUENCE [LARGE SCALE GENOMIC DNA]</scope>
    <source>
        <strain evidence="1 2">FS-238</strain>
    </source>
</reference>
<comment type="caution">
    <text evidence="1">The sequence shown here is derived from an EMBL/GenBank/DDBJ whole genome shotgun (WGS) entry which is preliminary data.</text>
</comment>
<dbReference type="AlphaFoldDB" id="A0A853R4K6"/>
<gene>
    <name evidence="1" type="ORF">A1QS_15870</name>
</gene>
<protein>
    <submittedName>
        <fullName evidence="1">Uncharacterized protein</fullName>
    </submittedName>
</protein>
<dbReference type="Proteomes" id="UP000094808">
    <property type="component" value="Unassembled WGS sequence"/>
</dbReference>
<proteinExistence type="predicted"/>
<evidence type="ECO:0000313" key="1">
    <source>
        <dbReference type="EMBL" id="OEE38539.1"/>
    </source>
</evidence>
<name>A0A853R4K6_9VIBR</name>
<evidence type="ECO:0000313" key="2">
    <source>
        <dbReference type="Proteomes" id="UP000094808"/>
    </source>
</evidence>
<dbReference type="RefSeq" id="WP_017045417.1">
    <property type="nucleotide sequence ID" value="NZ_AJYS02000121.1"/>
</dbReference>